<dbReference type="NCBIfam" id="NF005699">
    <property type="entry name" value="PRK07509.1"/>
    <property type="match status" value="1"/>
</dbReference>
<dbReference type="InterPro" id="IPR045002">
    <property type="entry name" value="Ech1-like"/>
</dbReference>
<dbReference type="SUPFAM" id="SSF52096">
    <property type="entry name" value="ClpP/crotonase"/>
    <property type="match status" value="1"/>
</dbReference>
<evidence type="ECO:0000256" key="1">
    <source>
        <dbReference type="ARBA" id="ARBA00005005"/>
    </source>
</evidence>
<dbReference type="InterPro" id="IPR014748">
    <property type="entry name" value="Enoyl-CoA_hydra_C"/>
</dbReference>
<organism evidence="6 7">
    <name type="scientific">Pseudomaricurvus hydrocarbonicus</name>
    <dbReference type="NCBI Taxonomy" id="1470433"/>
    <lineage>
        <taxon>Bacteria</taxon>
        <taxon>Pseudomonadati</taxon>
        <taxon>Pseudomonadota</taxon>
        <taxon>Gammaproteobacteria</taxon>
        <taxon>Cellvibrionales</taxon>
        <taxon>Cellvibrionaceae</taxon>
        <taxon>Pseudomaricurvus</taxon>
    </lineage>
</organism>
<dbReference type="Pfam" id="PF00378">
    <property type="entry name" value="ECH_1"/>
    <property type="match status" value="1"/>
</dbReference>
<dbReference type="InterPro" id="IPR001753">
    <property type="entry name" value="Enoyl-CoA_hydra/iso"/>
</dbReference>
<proteinExistence type="inferred from homology"/>
<accession>A0A9E5JYF2</accession>
<dbReference type="Gene3D" id="1.10.12.10">
    <property type="entry name" value="Lyase 2-enoyl-coa Hydratase, Chain A, domain 2"/>
    <property type="match status" value="1"/>
</dbReference>
<dbReference type="CDD" id="cd06558">
    <property type="entry name" value="crotonase-like"/>
    <property type="match status" value="1"/>
</dbReference>
<evidence type="ECO:0000313" key="6">
    <source>
        <dbReference type="EMBL" id="NHO66956.1"/>
    </source>
</evidence>
<dbReference type="GO" id="GO:0016853">
    <property type="term" value="F:isomerase activity"/>
    <property type="evidence" value="ECO:0007669"/>
    <property type="project" value="UniProtKB-KW"/>
</dbReference>
<evidence type="ECO:0000256" key="5">
    <source>
        <dbReference type="ARBA" id="ARBA00023235"/>
    </source>
</evidence>
<evidence type="ECO:0000256" key="2">
    <source>
        <dbReference type="ARBA" id="ARBA00005254"/>
    </source>
</evidence>
<comment type="pathway">
    <text evidence="1">Lipid metabolism; fatty acid beta-oxidation.</text>
</comment>
<sequence>MTEIKTALVSVNINNHVADVRLNRAEKMNALNIPMFEAIRDVGKQLAADKSIRAVVLSGEGRGFCAGLDLANFTDPEVFADPFGPGRGGFYPNFYQLPGYAWKAIPVPVICALHGVAYGGGLQIALGADIRIAHPEAKLSVMEIKWGLIPDMSASQTLRDLVRLDVAKELTFTGRVVTGQEAVQLGLVTSLSDDPREAALAMAAEIARRNPNAIAYGKYLLNNTRHGDDLEGLRVEERLQAKILKSPNQIESVMSEMEGREGQFSDREFTAFDDIVLD</sequence>
<reference evidence="6" key="1">
    <citation type="submission" date="2020-03" db="EMBL/GenBank/DDBJ databases">
        <authorList>
            <person name="Guo F."/>
        </authorList>
    </citation>
    <scope>NUCLEOTIDE SEQUENCE</scope>
    <source>
        <strain evidence="6">JCM 30134</strain>
    </source>
</reference>
<name>A0A9E5JYF2_9GAMM</name>
<keyword evidence="3" id="KW-0276">Fatty acid metabolism</keyword>
<dbReference type="Proteomes" id="UP000787472">
    <property type="component" value="Unassembled WGS sequence"/>
</dbReference>
<comment type="similarity">
    <text evidence="2">Belongs to the enoyl-CoA hydratase/isomerase family.</text>
</comment>
<gene>
    <name evidence="6" type="ORF">G8770_15500</name>
</gene>
<dbReference type="RefSeq" id="WP_167188759.1">
    <property type="nucleotide sequence ID" value="NZ_JAAONZ010000013.1"/>
</dbReference>
<dbReference type="PANTHER" id="PTHR43149:SF1">
    <property type="entry name" value="DELTA(3,5)-DELTA(2,4)-DIENOYL-COA ISOMERASE, MITOCHONDRIAL"/>
    <property type="match status" value="1"/>
</dbReference>
<dbReference type="InterPro" id="IPR029045">
    <property type="entry name" value="ClpP/crotonase-like_dom_sf"/>
</dbReference>
<comment type="caution">
    <text evidence="6">The sequence shown here is derived from an EMBL/GenBank/DDBJ whole genome shotgun (WGS) entry which is preliminary data.</text>
</comment>
<dbReference type="PANTHER" id="PTHR43149">
    <property type="entry name" value="ENOYL-COA HYDRATASE"/>
    <property type="match status" value="1"/>
</dbReference>
<dbReference type="Gene3D" id="3.90.226.10">
    <property type="entry name" value="2-enoyl-CoA Hydratase, Chain A, domain 1"/>
    <property type="match status" value="1"/>
</dbReference>
<evidence type="ECO:0000256" key="4">
    <source>
        <dbReference type="ARBA" id="ARBA00023098"/>
    </source>
</evidence>
<dbReference type="AlphaFoldDB" id="A0A9E5JYF2"/>
<dbReference type="GO" id="GO:0006631">
    <property type="term" value="P:fatty acid metabolic process"/>
    <property type="evidence" value="ECO:0007669"/>
    <property type="project" value="UniProtKB-KW"/>
</dbReference>
<dbReference type="EMBL" id="JAAONZ010000013">
    <property type="protein sequence ID" value="NHO66956.1"/>
    <property type="molecule type" value="Genomic_DNA"/>
</dbReference>
<keyword evidence="7" id="KW-1185">Reference proteome</keyword>
<keyword evidence="4" id="KW-0443">Lipid metabolism</keyword>
<protein>
    <submittedName>
        <fullName evidence="6">Crotonase/enoyl-CoA hydratase family protein</fullName>
    </submittedName>
</protein>
<evidence type="ECO:0000256" key="3">
    <source>
        <dbReference type="ARBA" id="ARBA00022832"/>
    </source>
</evidence>
<evidence type="ECO:0000313" key="7">
    <source>
        <dbReference type="Proteomes" id="UP000787472"/>
    </source>
</evidence>
<keyword evidence="5" id="KW-0413">Isomerase</keyword>